<evidence type="ECO:0000256" key="2">
    <source>
        <dbReference type="ARBA" id="ARBA00016549"/>
    </source>
</evidence>
<dbReference type="Gene3D" id="3.50.30.40">
    <property type="entry name" value="Ribonuclease E inhibitor RraA/RraA-like"/>
    <property type="match status" value="1"/>
</dbReference>
<name>A0A2W7Q5Z9_9RHOB</name>
<dbReference type="Proteomes" id="UP000248916">
    <property type="component" value="Unassembled WGS sequence"/>
</dbReference>
<dbReference type="PANTHER" id="PTHR33254:SF4">
    <property type="entry name" value="4-HYDROXY-4-METHYL-2-OXOGLUTARATE ALDOLASE 3-RELATED"/>
    <property type="match status" value="1"/>
</dbReference>
<dbReference type="InterPro" id="IPR005493">
    <property type="entry name" value="RraA/RraA-like"/>
</dbReference>
<comment type="cofactor">
    <cofactor evidence="5">
        <name>Mg(2+)</name>
        <dbReference type="ChEBI" id="CHEBI:18420"/>
    </cofactor>
</comment>
<dbReference type="EMBL" id="QKZL01000005">
    <property type="protein sequence ID" value="PZX17159.1"/>
    <property type="molecule type" value="Genomic_DNA"/>
</dbReference>
<organism evidence="6 7">
    <name type="scientific">Palleronia aestuarii</name>
    <dbReference type="NCBI Taxonomy" id="568105"/>
    <lineage>
        <taxon>Bacteria</taxon>
        <taxon>Pseudomonadati</taxon>
        <taxon>Pseudomonadota</taxon>
        <taxon>Alphaproteobacteria</taxon>
        <taxon>Rhodobacterales</taxon>
        <taxon>Roseobacteraceae</taxon>
        <taxon>Palleronia</taxon>
    </lineage>
</organism>
<gene>
    <name evidence="6" type="ORF">LX81_01791</name>
</gene>
<dbReference type="InterPro" id="IPR036704">
    <property type="entry name" value="RraA/RraA-like_sf"/>
</dbReference>
<dbReference type="GO" id="GO:0046872">
    <property type="term" value="F:metal ion binding"/>
    <property type="evidence" value="ECO:0007669"/>
    <property type="project" value="UniProtKB-KW"/>
</dbReference>
<evidence type="ECO:0000256" key="4">
    <source>
        <dbReference type="ARBA" id="ARBA00030169"/>
    </source>
</evidence>
<feature type="binding site" evidence="5">
    <location>
        <begin position="97"/>
        <end position="100"/>
    </location>
    <ligand>
        <name>substrate</name>
    </ligand>
</feature>
<dbReference type="CDD" id="cd16841">
    <property type="entry name" value="RraA_family"/>
    <property type="match status" value="1"/>
</dbReference>
<evidence type="ECO:0000256" key="1">
    <source>
        <dbReference type="ARBA" id="ARBA00001968"/>
    </source>
</evidence>
<feature type="binding site" evidence="5">
    <location>
        <position position="120"/>
    </location>
    <ligand>
        <name>Mg(2+)</name>
        <dbReference type="ChEBI" id="CHEBI:18420"/>
    </ligand>
</feature>
<evidence type="ECO:0000256" key="5">
    <source>
        <dbReference type="PIRSR" id="PIRSR605493-1"/>
    </source>
</evidence>
<dbReference type="RefSeq" id="WP_111536929.1">
    <property type="nucleotide sequence ID" value="NZ_QKZL01000005.1"/>
</dbReference>
<dbReference type="Pfam" id="PF03737">
    <property type="entry name" value="RraA-like"/>
    <property type="match status" value="1"/>
</dbReference>
<comment type="cofactor">
    <cofactor evidence="1">
        <name>a divalent metal cation</name>
        <dbReference type="ChEBI" id="CHEBI:60240"/>
    </cofactor>
</comment>
<evidence type="ECO:0000256" key="3">
    <source>
        <dbReference type="ARBA" id="ARBA00029596"/>
    </source>
</evidence>
<accession>A0A2W7Q5Z9</accession>
<evidence type="ECO:0000313" key="7">
    <source>
        <dbReference type="Proteomes" id="UP000248916"/>
    </source>
</evidence>
<evidence type="ECO:0000313" key="6">
    <source>
        <dbReference type="EMBL" id="PZX17159.1"/>
    </source>
</evidence>
<dbReference type="SUPFAM" id="SSF89562">
    <property type="entry name" value="RraA-like"/>
    <property type="match status" value="1"/>
</dbReference>
<sequence length="227" mass="23778">MTNLTYKMNAVPERIDQAKLDRLAKLETATIGHFYHFGFADPAIQSVLPGKIVAATVTTLAIPGLDSTLLHHCLAEVGEGYFMAVDRLGDSKYACWGGGVTRMAALKGLAGACVDGPHTDTAEIEEQGFAMWSRGASPVTTRLYDTGGGFNVPVSIGGAAVLPGYAVLADPSGVLFIAPEDLDAVIEQGEAKTEAGRKNEAKITAGTYLGEMSGATRMVRAKTEGQA</sequence>
<comment type="caution">
    <text evidence="6">The sequence shown here is derived from an EMBL/GenBank/DDBJ whole genome shotgun (WGS) entry which is preliminary data.</text>
</comment>
<reference evidence="6 7" key="1">
    <citation type="submission" date="2018-06" db="EMBL/GenBank/DDBJ databases">
        <title>Genomic Encyclopedia of Archaeal and Bacterial Type Strains, Phase II (KMG-II): from individual species to whole genera.</title>
        <authorList>
            <person name="Goeker M."/>
        </authorList>
    </citation>
    <scope>NUCLEOTIDE SEQUENCE [LARGE SCALE GENOMIC DNA]</scope>
    <source>
        <strain evidence="6 7">DSM 22009</strain>
    </source>
</reference>
<keyword evidence="7" id="KW-1185">Reference proteome</keyword>
<dbReference type="PANTHER" id="PTHR33254">
    <property type="entry name" value="4-HYDROXY-4-METHYL-2-OXOGLUTARATE ALDOLASE 3-RELATED"/>
    <property type="match status" value="1"/>
</dbReference>
<keyword evidence="5" id="KW-0460">Magnesium</keyword>
<dbReference type="AlphaFoldDB" id="A0A2W7Q5Z9"/>
<dbReference type="OrthoDB" id="9812532at2"/>
<proteinExistence type="predicted"/>
<keyword evidence="5" id="KW-0479">Metal-binding</keyword>
<protein>
    <recommendedName>
        <fullName evidence="2">Putative 4-hydroxy-4-methyl-2-oxoglutarate aldolase</fullName>
    </recommendedName>
    <alternativeName>
        <fullName evidence="3">Regulator of ribonuclease activity homolog</fullName>
    </alternativeName>
    <alternativeName>
        <fullName evidence="4">RraA-like protein</fullName>
    </alternativeName>
</protein>